<evidence type="ECO:0000313" key="2">
    <source>
        <dbReference type="RefSeq" id="XP_026274678.1"/>
    </source>
</evidence>
<dbReference type="RefSeq" id="XP_026274678.1">
    <property type="nucleotide sequence ID" value="XM_026418893.2"/>
</dbReference>
<reference evidence="2" key="1">
    <citation type="submission" date="2025-08" db="UniProtKB">
        <authorList>
            <consortium name="RefSeq"/>
        </authorList>
    </citation>
    <scope>IDENTIFICATION</scope>
    <source>
        <tissue evidence="2">Whole organism</tissue>
    </source>
</reference>
<name>A0A6J1S233_FRAOC</name>
<proteinExistence type="predicted"/>
<dbReference type="GeneID" id="113203937"/>
<dbReference type="KEGG" id="foc:113203937"/>
<keyword evidence="1" id="KW-1185">Reference proteome</keyword>
<protein>
    <submittedName>
        <fullName evidence="2">Distal membrane-arm assembly complex protein 2</fullName>
    </submittedName>
</protein>
<dbReference type="SUPFAM" id="SSF52047">
    <property type="entry name" value="RNI-like"/>
    <property type="match status" value="1"/>
</dbReference>
<sequence>MFSSRKFCGKLTTVCFRANMSSGKNNLDPRTEKFKKLVTPWEYWDDTKRSRGFQLFDISKIGSADILKMLQTPIDLRTEKIRSWWMRRNHASQVRDQSYDADRHEALGGDLSAGHAVLGVGGSVLYRGKPWISKINSNNTLELPTHFEEGWIMEAIDVSDCSIHFEGLFNIQKLNNVHSFAAKNCSYFDNWCLDHICSELLALKKLDLSGCTLLTPGGLSALIRLPNIESLNLSNIPAFQTKEGALACLLLNDYFPQLEVLGVVGAIDPSSDDTVNIDGELSKTSV</sequence>
<dbReference type="InterPro" id="IPR032675">
    <property type="entry name" value="LRR_dom_sf"/>
</dbReference>
<dbReference type="Proteomes" id="UP000504606">
    <property type="component" value="Unplaced"/>
</dbReference>
<dbReference type="AlphaFoldDB" id="A0A6J1S233"/>
<accession>A0A6J1S233</accession>
<gene>
    <name evidence="2" type="primary">LOC113203937</name>
</gene>
<dbReference type="Gene3D" id="3.80.10.10">
    <property type="entry name" value="Ribonuclease Inhibitor"/>
    <property type="match status" value="1"/>
</dbReference>
<evidence type="ECO:0000313" key="1">
    <source>
        <dbReference type="Proteomes" id="UP000504606"/>
    </source>
</evidence>
<dbReference type="OrthoDB" id="1708588at2759"/>
<organism evidence="1 2">
    <name type="scientific">Frankliniella occidentalis</name>
    <name type="common">Western flower thrips</name>
    <name type="synonym">Euthrips occidentalis</name>
    <dbReference type="NCBI Taxonomy" id="133901"/>
    <lineage>
        <taxon>Eukaryota</taxon>
        <taxon>Metazoa</taxon>
        <taxon>Ecdysozoa</taxon>
        <taxon>Arthropoda</taxon>
        <taxon>Hexapoda</taxon>
        <taxon>Insecta</taxon>
        <taxon>Pterygota</taxon>
        <taxon>Neoptera</taxon>
        <taxon>Paraneoptera</taxon>
        <taxon>Thysanoptera</taxon>
        <taxon>Terebrantia</taxon>
        <taxon>Thripoidea</taxon>
        <taxon>Thripidae</taxon>
        <taxon>Frankliniella</taxon>
    </lineage>
</organism>